<feature type="transmembrane region" description="Helical" evidence="6">
    <location>
        <begin position="704"/>
        <end position="722"/>
    </location>
</feature>
<evidence type="ECO:0000256" key="4">
    <source>
        <dbReference type="ARBA" id="ARBA00022989"/>
    </source>
</evidence>
<evidence type="ECO:0000256" key="3">
    <source>
        <dbReference type="ARBA" id="ARBA00022692"/>
    </source>
</evidence>
<keyword evidence="9" id="KW-1185">Reference proteome</keyword>
<dbReference type="PROSITE" id="PS51257">
    <property type="entry name" value="PROKAR_LIPOPROTEIN"/>
    <property type="match status" value="1"/>
</dbReference>
<feature type="transmembrane region" description="Helical" evidence="6">
    <location>
        <begin position="617"/>
        <end position="640"/>
    </location>
</feature>
<keyword evidence="2" id="KW-1003">Cell membrane</keyword>
<dbReference type="PANTHER" id="PTHR30287:SF1">
    <property type="entry name" value="INNER MEMBRANE PROTEIN"/>
    <property type="match status" value="1"/>
</dbReference>
<name>A0A6P1TI89_9FIRM</name>
<organism evidence="8 9">
    <name type="scientific">Anaerocolumna sedimenticola</name>
    <dbReference type="NCBI Taxonomy" id="2696063"/>
    <lineage>
        <taxon>Bacteria</taxon>
        <taxon>Bacillati</taxon>
        <taxon>Bacillota</taxon>
        <taxon>Clostridia</taxon>
        <taxon>Lachnospirales</taxon>
        <taxon>Lachnospiraceae</taxon>
        <taxon>Anaerocolumna</taxon>
    </lineage>
</organism>
<evidence type="ECO:0000256" key="5">
    <source>
        <dbReference type="ARBA" id="ARBA00023136"/>
    </source>
</evidence>
<keyword evidence="5 6" id="KW-0472">Membrane</keyword>
<feature type="transmembrane region" description="Helical" evidence="6">
    <location>
        <begin position="21"/>
        <end position="38"/>
    </location>
</feature>
<dbReference type="AlphaFoldDB" id="A0A6P1TI89"/>
<sequence>MIINKKIKRTMFQSKSQYFGSFVLIVISCLLFTMFNMLSDNMSNITSSFEDTYVQEDANFITDSILTNIPELEEKFDILLEGSSTIDYTLSDNKILRIFSENTKVNLPAIIKGKELNGNDIFIDPAFAKANKLAIGDNLKIYDRNLTISGFMSLPNYIYPLKSDGDLLRDANSFGIAVIGGDDFQSFNKGNSFYSLKYKGEKSNFETVMTQFKEYLRNENISILNWVNADANLRITFVQTKLGGINQVSSTMPTAILLLSCILSGMVMWRLLKRESAIIGTLYALGYKKKEIQNHYLRYPLSVAVIGGIIGTILGSVTLKPMLNVMVTYFNMPVGIVNYSIKYIIISILLPIVFLGVAGYIVTYKSLKSSPLELMRGGDSNYKVGFLEKNLKLDRFKFTTKFKIREQLRSIPRSVFLLLGVAIATMLLLIGFAAKSSLDYVMVEGFKQAFKYNYHYVFNTLQTETRMEGEAFSEELFSPESNDKLNLAVYGVTPNSKYITFKDKSGNQLNTNQVIMTKPLADKLKVKPSDTVKIISKTDSKEYSVTIDSIAETYVGNYIYMPLSQFNSMLNYPSGSYFGLWSKDKLNIPEDQLLAALSVDDMKNAFNSMTQPIQATVGTMAFISFIIGLIVIYVVTSMIIEENKENISLMKVLGYRKREVYSMILNSSSFLIILGFILGIPLLFMSLGSMLNSLTKDMSVALPLKIDSIYLILGFVIIYLTFEVSKALSKKKVSKISMNEVLKSRLE</sequence>
<feature type="transmembrane region" description="Helical" evidence="6">
    <location>
        <begin position="296"/>
        <end position="319"/>
    </location>
</feature>
<gene>
    <name evidence="8" type="ORF">Ana3638_02220</name>
</gene>
<dbReference type="InterPro" id="IPR038766">
    <property type="entry name" value="Membrane_comp_ABC_pdt"/>
</dbReference>
<comment type="subcellular location">
    <subcellularLocation>
        <location evidence="1">Cell membrane</location>
        <topology evidence="1">Multi-pass membrane protein</topology>
    </subcellularLocation>
</comment>
<accession>A0A6P1TI89</accession>
<dbReference type="GO" id="GO:0005886">
    <property type="term" value="C:plasma membrane"/>
    <property type="evidence" value="ECO:0007669"/>
    <property type="project" value="UniProtKB-SubCell"/>
</dbReference>
<evidence type="ECO:0000256" key="2">
    <source>
        <dbReference type="ARBA" id="ARBA00022475"/>
    </source>
</evidence>
<feature type="transmembrane region" description="Helical" evidence="6">
    <location>
        <begin position="660"/>
        <end position="684"/>
    </location>
</feature>
<evidence type="ECO:0000256" key="6">
    <source>
        <dbReference type="SAM" id="Phobius"/>
    </source>
</evidence>
<evidence type="ECO:0000256" key="1">
    <source>
        <dbReference type="ARBA" id="ARBA00004651"/>
    </source>
</evidence>
<feature type="domain" description="ABC3 transporter permease C-terminal" evidence="7">
    <location>
        <begin position="619"/>
        <end position="718"/>
    </location>
</feature>
<dbReference type="PANTHER" id="PTHR30287">
    <property type="entry name" value="MEMBRANE COMPONENT OF PREDICTED ABC SUPERFAMILY METABOLITE UPTAKE TRANSPORTER"/>
    <property type="match status" value="1"/>
</dbReference>
<dbReference type="EMBL" id="CP048000">
    <property type="protein sequence ID" value="QHQ59761.1"/>
    <property type="molecule type" value="Genomic_DNA"/>
</dbReference>
<dbReference type="RefSeq" id="WP_161836597.1">
    <property type="nucleotide sequence ID" value="NZ_CP048000.1"/>
</dbReference>
<keyword evidence="3 6" id="KW-0812">Transmembrane</keyword>
<dbReference type="Pfam" id="PF02687">
    <property type="entry name" value="FtsX"/>
    <property type="match status" value="2"/>
</dbReference>
<dbReference type="KEGG" id="anr:Ana3638_02220"/>
<feature type="transmembrane region" description="Helical" evidence="6">
    <location>
        <begin position="415"/>
        <end position="434"/>
    </location>
</feature>
<evidence type="ECO:0000259" key="7">
    <source>
        <dbReference type="Pfam" id="PF02687"/>
    </source>
</evidence>
<evidence type="ECO:0000313" key="8">
    <source>
        <dbReference type="EMBL" id="QHQ59761.1"/>
    </source>
</evidence>
<dbReference type="Proteomes" id="UP000464314">
    <property type="component" value="Chromosome"/>
</dbReference>
<proteinExistence type="predicted"/>
<evidence type="ECO:0000313" key="9">
    <source>
        <dbReference type="Proteomes" id="UP000464314"/>
    </source>
</evidence>
<feature type="domain" description="ABC3 transporter permease C-terminal" evidence="7">
    <location>
        <begin position="252"/>
        <end position="371"/>
    </location>
</feature>
<feature type="transmembrane region" description="Helical" evidence="6">
    <location>
        <begin position="255"/>
        <end position="272"/>
    </location>
</feature>
<dbReference type="InterPro" id="IPR003838">
    <property type="entry name" value="ABC3_permease_C"/>
</dbReference>
<reference evidence="8 9" key="1">
    <citation type="submission" date="2020-01" db="EMBL/GenBank/DDBJ databases">
        <title>Genome analysis of Anaerocolumna sp. CBA3638.</title>
        <authorList>
            <person name="Kim J."/>
            <person name="Roh S.W."/>
        </authorList>
    </citation>
    <scope>NUCLEOTIDE SEQUENCE [LARGE SCALE GENOMIC DNA]</scope>
    <source>
        <strain evidence="8 9">CBA3638</strain>
    </source>
</reference>
<feature type="transmembrane region" description="Helical" evidence="6">
    <location>
        <begin position="339"/>
        <end position="362"/>
    </location>
</feature>
<keyword evidence="4 6" id="KW-1133">Transmembrane helix</keyword>
<protein>
    <submittedName>
        <fullName evidence="8">FtsX-like permease family protein</fullName>
    </submittedName>
</protein>